<dbReference type="Proteomes" id="UP000798662">
    <property type="component" value="Chromosome 2"/>
</dbReference>
<gene>
    <name evidence="1" type="ORF">I4F81_005558</name>
</gene>
<sequence length="203" mass="22358">MMGAGGSSRKRKHMDADERSATIARSVRTILECLDDDPDREGLVKTPARFAAALQFFTSGYTDAEPAALVGDAEWDENHTELVLVRDISVFSLCEHHMVPFHGKVHIGYIPNGKVVGLSKLARLATLYARRLQVQERLTTQIADAVAEILNPRGVAVLVEATHMCMVMRGVQKVGASTVTHCMRGVFRTDPALRKEFISLATR</sequence>
<evidence type="ECO:0000313" key="2">
    <source>
        <dbReference type="Proteomes" id="UP000798662"/>
    </source>
</evidence>
<comment type="caution">
    <text evidence="1">The sequence shown here is derived from an EMBL/GenBank/DDBJ whole genome shotgun (WGS) entry which is preliminary data.</text>
</comment>
<keyword evidence="2" id="KW-1185">Reference proteome</keyword>
<protein>
    <submittedName>
        <fullName evidence="1">Uncharacterized protein</fullName>
    </submittedName>
</protein>
<name>A0ACC3BZK9_PYRYE</name>
<proteinExistence type="predicted"/>
<evidence type="ECO:0000313" key="1">
    <source>
        <dbReference type="EMBL" id="KAK1862992.1"/>
    </source>
</evidence>
<reference evidence="1" key="1">
    <citation type="submission" date="2019-11" db="EMBL/GenBank/DDBJ databases">
        <title>Nori genome reveals adaptations in red seaweeds to the harsh intertidal environment.</title>
        <authorList>
            <person name="Wang D."/>
            <person name="Mao Y."/>
        </authorList>
    </citation>
    <scope>NUCLEOTIDE SEQUENCE</scope>
    <source>
        <tissue evidence="1">Gametophyte</tissue>
    </source>
</reference>
<organism evidence="1 2">
    <name type="scientific">Pyropia yezoensis</name>
    <name type="common">Susabi-nori</name>
    <name type="synonym">Porphyra yezoensis</name>
    <dbReference type="NCBI Taxonomy" id="2788"/>
    <lineage>
        <taxon>Eukaryota</taxon>
        <taxon>Rhodophyta</taxon>
        <taxon>Bangiophyceae</taxon>
        <taxon>Bangiales</taxon>
        <taxon>Bangiaceae</taxon>
        <taxon>Pyropia</taxon>
    </lineage>
</organism>
<dbReference type="EMBL" id="CM020619">
    <property type="protein sequence ID" value="KAK1862992.1"/>
    <property type="molecule type" value="Genomic_DNA"/>
</dbReference>
<accession>A0ACC3BZK9</accession>